<keyword evidence="6 7" id="KW-0472">Membrane</keyword>
<dbReference type="Pfam" id="PF04511">
    <property type="entry name" value="DER1"/>
    <property type="match status" value="1"/>
</dbReference>
<dbReference type="GO" id="GO:0005789">
    <property type="term" value="C:endoplasmic reticulum membrane"/>
    <property type="evidence" value="ECO:0007669"/>
    <property type="project" value="UniProtKB-SubCell"/>
</dbReference>
<evidence type="ECO:0000256" key="4">
    <source>
        <dbReference type="ARBA" id="ARBA00022824"/>
    </source>
</evidence>
<accession>A0A9P8AG66</accession>
<dbReference type="AlphaFoldDB" id="A0A9P8AG66"/>
<evidence type="ECO:0000256" key="1">
    <source>
        <dbReference type="ARBA" id="ARBA00004477"/>
    </source>
</evidence>
<dbReference type="PANTHER" id="PTHR11009">
    <property type="entry name" value="DER1-LIKE PROTEIN, DERLIN"/>
    <property type="match status" value="1"/>
</dbReference>
<evidence type="ECO:0000256" key="7">
    <source>
        <dbReference type="RuleBase" id="RU363059"/>
    </source>
</evidence>
<gene>
    <name evidence="9" type="ORF">KQ657_002540</name>
</gene>
<feature type="compositionally biased region" description="Polar residues" evidence="8">
    <location>
        <begin position="332"/>
        <end position="351"/>
    </location>
</feature>
<feature type="transmembrane region" description="Helical" evidence="7">
    <location>
        <begin position="12"/>
        <end position="32"/>
    </location>
</feature>
<dbReference type="GeneID" id="66115914"/>
<dbReference type="EMBL" id="JAHMUF010000021">
    <property type="protein sequence ID" value="KAG7191934.1"/>
    <property type="molecule type" value="Genomic_DNA"/>
</dbReference>
<comment type="similarity">
    <text evidence="2 7">Belongs to the derlin family.</text>
</comment>
<keyword evidence="10" id="KW-1185">Reference proteome</keyword>
<organism evidence="9 10">
    <name type="scientific">Scheffersomyces spartinae</name>
    <dbReference type="NCBI Taxonomy" id="45513"/>
    <lineage>
        <taxon>Eukaryota</taxon>
        <taxon>Fungi</taxon>
        <taxon>Dikarya</taxon>
        <taxon>Ascomycota</taxon>
        <taxon>Saccharomycotina</taxon>
        <taxon>Pichiomycetes</taxon>
        <taxon>Debaryomycetaceae</taxon>
        <taxon>Scheffersomyces</taxon>
    </lineage>
</organism>
<evidence type="ECO:0000256" key="6">
    <source>
        <dbReference type="ARBA" id="ARBA00023136"/>
    </source>
</evidence>
<evidence type="ECO:0000256" key="3">
    <source>
        <dbReference type="ARBA" id="ARBA00022692"/>
    </source>
</evidence>
<keyword evidence="4 7" id="KW-0256">Endoplasmic reticulum</keyword>
<name>A0A9P8AG66_9ASCO</name>
<keyword evidence="3 7" id="KW-0812">Transmembrane</keyword>
<dbReference type="GO" id="GO:0006950">
    <property type="term" value="P:response to stress"/>
    <property type="evidence" value="ECO:0007669"/>
    <property type="project" value="UniProtKB-ARBA"/>
</dbReference>
<keyword evidence="5 7" id="KW-1133">Transmembrane helix</keyword>
<evidence type="ECO:0000313" key="10">
    <source>
        <dbReference type="Proteomes" id="UP000790833"/>
    </source>
</evidence>
<sequence>MAILDTIRAIPPVTRFFTFSTLFFCFLLRGGYVSYGDLLFQPSAFGYFIWIIRFHFKNGDNLNAFSSVVHLIKYSYRFLTSFLVVDTTNMMASLMDVYLFYTFAKHLESRHGKFQSIFPDALWFTLICGTTIHLFSIVGWYFELSFQELFTFFQLGAMPFVSMLSCVIFLWSRFLKNTVINFMGIIPIEGVYLPILQGGLNFLIGVPLGDYCVGILSAYIYLCIQSGTIPIYNLLPGCYSKYNAKLSSRVQRVGGVVQDTQQANYHHDSIWDLGYLKAPAWLYKVLRYPVNYNASYSAFDQLDHKRNAINSLNRRHLKDGFVKLGGRSAVTNGSMSTGVSPTPKDTNTTFRGTGHKLGS</sequence>
<feature type="transmembrane region" description="Helical" evidence="7">
    <location>
        <begin position="121"/>
        <end position="142"/>
    </location>
</feature>
<dbReference type="RefSeq" id="XP_043047485.1">
    <property type="nucleotide sequence ID" value="XM_043193298.1"/>
</dbReference>
<evidence type="ECO:0000256" key="8">
    <source>
        <dbReference type="SAM" id="MobiDB-lite"/>
    </source>
</evidence>
<evidence type="ECO:0000256" key="2">
    <source>
        <dbReference type="ARBA" id="ARBA00008917"/>
    </source>
</evidence>
<feature type="transmembrane region" description="Helical" evidence="7">
    <location>
        <begin position="178"/>
        <end position="195"/>
    </location>
</feature>
<comment type="caution">
    <text evidence="9">The sequence shown here is derived from an EMBL/GenBank/DDBJ whole genome shotgun (WGS) entry which is preliminary data.</text>
</comment>
<evidence type="ECO:0000313" key="9">
    <source>
        <dbReference type="EMBL" id="KAG7191934.1"/>
    </source>
</evidence>
<feature type="region of interest" description="Disordered" evidence="8">
    <location>
        <begin position="332"/>
        <end position="359"/>
    </location>
</feature>
<dbReference type="InterPro" id="IPR007599">
    <property type="entry name" value="DER1"/>
</dbReference>
<comment type="function">
    <text evidence="7">May be involved in the degradation of misfolded endoplasmic reticulum (ER) luminal proteins.</text>
</comment>
<comment type="subcellular location">
    <subcellularLocation>
        <location evidence="1 7">Endoplasmic reticulum membrane</location>
        <topology evidence="1 7">Multi-pass membrane protein</topology>
    </subcellularLocation>
</comment>
<feature type="transmembrane region" description="Helical" evidence="7">
    <location>
        <begin position="76"/>
        <end position="101"/>
    </location>
</feature>
<dbReference type="OrthoDB" id="19102at2759"/>
<dbReference type="Proteomes" id="UP000790833">
    <property type="component" value="Unassembled WGS sequence"/>
</dbReference>
<evidence type="ECO:0000256" key="5">
    <source>
        <dbReference type="ARBA" id="ARBA00022989"/>
    </source>
</evidence>
<protein>
    <recommendedName>
        <fullName evidence="7">Derlin</fullName>
    </recommendedName>
</protein>
<proteinExistence type="inferred from homology"/>
<reference evidence="9" key="1">
    <citation type="submission" date="2021-03" db="EMBL/GenBank/DDBJ databases">
        <authorList>
            <person name="Palmer J.M."/>
        </authorList>
    </citation>
    <scope>NUCLEOTIDE SEQUENCE</scope>
    <source>
        <strain evidence="9">ARV_011</strain>
    </source>
</reference>
<feature type="transmembrane region" description="Helical" evidence="7">
    <location>
        <begin position="149"/>
        <end position="172"/>
    </location>
</feature>